<dbReference type="InterPro" id="IPR019775">
    <property type="entry name" value="WD40_repeat_CS"/>
</dbReference>
<accession>A0A437PW78</accession>
<dbReference type="PROSITE" id="PS50294">
    <property type="entry name" value="WD_REPEATS_REGION"/>
    <property type="match status" value="3"/>
</dbReference>
<feature type="repeat" description="WD" evidence="3">
    <location>
        <begin position="217"/>
        <end position="258"/>
    </location>
</feature>
<gene>
    <name evidence="4" type="ORF">EOJ36_00490</name>
</gene>
<dbReference type="PANTHER" id="PTHR22847">
    <property type="entry name" value="WD40 REPEAT PROTEIN"/>
    <property type="match status" value="1"/>
</dbReference>
<dbReference type="PROSITE" id="PS00678">
    <property type="entry name" value="WD_REPEATS_1"/>
    <property type="match status" value="1"/>
</dbReference>
<dbReference type="Proteomes" id="UP000282832">
    <property type="component" value="Unassembled WGS sequence"/>
</dbReference>
<evidence type="ECO:0000313" key="4">
    <source>
        <dbReference type="EMBL" id="RVU26509.1"/>
    </source>
</evidence>
<dbReference type="RefSeq" id="WP_127802061.1">
    <property type="nucleotide sequence ID" value="NZ_SACY01000001.1"/>
</dbReference>
<evidence type="ECO:0000256" key="2">
    <source>
        <dbReference type="ARBA" id="ARBA00022737"/>
    </source>
</evidence>
<feature type="repeat" description="WD" evidence="3">
    <location>
        <begin position="173"/>
        <end position="214"/>
    </location>
</feature>
<sequence>MQVEKIDTFSGHRGAVYTLEKGEEKEIFFSGGADGMLVQWNLGKPDVGKGIAQMGGAIFDLKYVSQTKEMWISVHQKGIYVINLNSFSTVFFFPQTDHSTYAMELVGECIWVSNSIGEVLVFDIFDKKIKSKIQVGHKSIRKIIQWNNKFIFFGSSDGHIRILNNQFQLIFDEKCHEKTCFSLAIDKNGEFLVSIGKDAQVKKWKVESGQLTLLEELVGHIYGIHDVTLNANSSLFATASMDKTVKIWDLNEFKLVKVIDSMRHGGHKNAVNKLYWSDYQDFLVSASDDKNISVWNLNS</sequence>
<dbReference type="Gene3D" id="2.130.10.10">
    <property type="entry name" value="YVTN repeat-like/Quinoprotein amine dehydrogenase"/>
    <property type="match status" value="2"/>
</dbReference>
<protein>
    <submittedName>
        <fullName evidence="4">Uncharacterized protein</fullName>
    </submittedName>
</protein>
<keyword evidence="2" id="KW-0677">Repeat</keyword>
<dbReference type="InterPro" id="IPR001680">
    <property type="entry name" value="WD40_rpt"/>
</dbReference>
<evidence type="ECO:0000256" key="3">
    <source>
        <dbReference type="PROSITE-ProRule" id="PRU00221"/>
    </source>
</evidence>
<evidence type="ECO:0000313" key="5">
    <source>
        <dbReference type="Proteomes" id="UP000282832"/>
    </source>
</evidence>
<dbReference type="InterPro" id="IPR015943">
    <property type="entry name" value="WD40/YVTN_repeat-like_dom_sf"/>
</dbReference>
<name>A0A437PW78_9BACT</name>
<feature type="repeat" description="WD" evidence="3">
    <location>
        <begin position="264"/>
        <end position="299"/>
    </location>
</feature>
<proteinExistence type="predicted"/>
<evidence type="ECO:0000256" key="1">
    <source>
        <dbReference type="ARBA" id="ARBA00022574"/>
    </source>
</evidence>
<dbReference type="Pfam" id="PF00400">
    <property type="entry name" value="WD40"/>
    <property type="match status" value="4"/>
</dbReference>
<dbReference type="InterPro" id="IPR011047">
    <property type="entry name" value="Quinoprotein_ADH-like_sf"/>
</dbReference>
<dbReference type="PANTHER" id="PTHR22847:SF637">
    <property type="entry name" value="WD REPEAT DOMAIN 5B"/>
    <property type="match status" value="1"/>
</dbReference>
<dbReference type="PRINTS" id="PR00320">
    <property type="entry name" value="GPROTEINBRPT"/>
</dbReference>
<dbReference type="OrthoDB" id="933690at2"/>
<feature type="repeat" description="WD" evidence="3">
    <location>
        <begin position="9"/>
        <end position="42"/>
    </location>
</feature>
<keyword evidence="5" id="KW-1185">Reference proteome</keyword>
<reference evidence="4 5" key="1">
    <citation type="submission" date="2019-01" db="EMBL/GenBank/DDBJ databases">
        <authorList>
            <person name="Chen W.-M."/>
        </authorList>
    </citation>
    <scope>NUCLEOTIDE SEQUENCE [LARGE SCALE GENOMIC DNA]</scope>
    <source>
        <strain evidence="4 5">FSY-15</strain>
    </source>
</reference>
<comment type="caution">
    <text evidence="4">The sequence shown here is derived from an EMBL/GenBank/DDBJ whole genome shotgun (WGS) entry which is preliminary data.</text>
</comment>
<dbReference type="AlphaFoldDB" id="A0A437PW78"/>
<dbReference type="PROSITE" id="PS50082">
    <property type="entry name" value="WD_REPEATS_2"/>
    <property type="match status" value="4"/>
</dbReference>
<keyword evidence="1 3" id="KW-0853">WD repeat</keyword>
<dbReference type="InterPro" id="IPR020472">
    <property type="entry name" value="WD40_PAC1"/>
</dbReference>
<dbReference type="SUPFAM" id="SSF50998">
    <property type="entry name" value="Quinoprotein alcohol dehydrogenase-like"/>
    <property type="match status" value="1"/>
</dbReference>
<dbReference type="EMBL" id="SACY01000001">
    <property type="protein sequence ID" value="RVU26509.1"/>
    <property type="molecule type" value="Genomic_DNA"/>
</dbReference>
<organism evidence="4 5">
    <name type="scientific">Sandaracinomonas limnophila</name>
    <dbReference type="NCBI Taxonomy" id="1862386"/>
    <lineage>
        <taxon>Bacteria</taxon>
        <taxon>Pseudomonadati</taxon>
        <taxon>Bacteroidota</taxon>
        <taxon>Cytophagia</taxon>
        <taxon>Cytophagales</taxon>
        <taxon>Flectobacillaceae</taxon>
        <taxon>Sandaracinomonas</taxon>
    </lineage>
</organism>
<dbReference type="SMART" id="SM00320">
    <property type="entry name" value="WD40"/>
    <property type="match status" value="5"/>
</dbReference>